<accession>C6M5Q6</accession>
<keyword evidence="2" id="KW-1185">Reference proteome</keyword>
<reference evidence="1" key="1">
    <citation type="submission" date="2009-07" db="EMBL/GenBank/DDBJ databases">
        <authorList>
            <person name="Weinstock G."/>
            <person name="Sodergren E."/>
            <person name="Clifton S."/>
            <person name="Fulton L."/>
            <person name="Fulton B."/>
            <person name="Courtney L."/>
            <person name="Fronick C."/>
            <person name="Harrison M."/>
            <person name="Strong C."/>
            <person name="Farmer C."/>
            <person name="Delahaunty K."/>
            <person name="Markovic C."/>
            <person name="Hall O."/>
            <person name="Minx P."/>
            <person name="Tomlinson C."/>
            <person name="Mitreva M."/>
            <person name="Nelson J."/>
            <person name="Hou S."/>
            <person name="Wollam A."/>
            <person name="Pepin K.H."/>
            <person name="Johnson M."/>
            <person name="Bhonagiri V."/>
            <person name="Nash W.E."/>
            <person name="Warren W."/>
            <person name="Chinwalla A."/>
            <person name="Mardis E.R."/>
            <person name="Wilson R.K."/>
        </authorList>
    </citation>
    <scope>NUCLEOTIDE SEQUENCE [LARGE SCALE GENOMIC DNA]</scope>
    <source>
        <strain evidence="1">ATCC 29256</strain>
    </source>
</reference>
<evidence type="ECO:0000313" key="1">
    <source>
        <dbReference type="EMBL" id="EET44384.1"/>
    </source>
</evidence>
<dbReference type="EMBL" id="ACKO02000010">
    <property type="protein sequence ID" value="EET44384.1"/>
    <property type="molecule type" value="Genomic_DNA"/>
</dbReference>
<comment type="caution">
    <text evidence="1">The sequence shown here is derived from an EMBL/GenBank/DDBJ whole genome shotgun (WGS) entry which is preliminary data.</text>
</comment>
<protein>
    <submittedName>
        <fullName evidence="1">Uncharacterized protein</fullName>
    </submittedName>
</protein>
<organism evidence="1 2">
    <name type="scientific">Neisseria sicca ATCC 29256</name>
    <dbReference type="NCBI Taxonomy" id="547045"/>
    <lineage>
        <taxon>Bacteria</taxon>
        <taxon>Pseudomonadati</taxon>
        <taxon>Pseudomonadota</taxon>
        <taxon>Betaproteobacteria</taxon>
        <taxon>Neisseriales</taxon>
        <taxon>Neisseriaceae</taxon>
        <taxon>Neisseria</taxon>
    </lineage>
</organism>
<dbReference type="AlphaFoldDB" id="C6M5Q6"/>
<sequence length="50" mass="5714">MPRLAVLSVLSSASSPCPDLNLIHYKRHLLFATHPLFYPKLRQIDDEPVL</sequence>
<proteinExistence type="predicted"/>
<name>C6M5Q6_NEISI</name>
<evidence type="ECO:0000313" key="2">
    <source>
        <dbReference type="Proteomes" id="UP000005365"/>
    </source>
</evidence>
<gene>
    <name evidence="1" type="ORF">NEISICOT_01855</name>
</gene>
<dbReference type="Proteomes" id="UP000005365">
    <property type="component" value="Unassembled WGS sequence"/>
</dbReference>